<evidence type="ECO:0000313" key="2">
    <source>
        <dbReference type="Proteomes" id="UP000011758"/>
    </source>
</evidence>
<dbReference type="BioCyc" id="ECAT999415-HMP:GTTI-473-MONOMER"/>
<dbReference type="SUPFAM" id="SSF158622">
    <property type="entry name" value="YheA/YmcA-like"/>
    <property type="match status" value="1"/>
</dbReference>
<dbReference type="EMBL" id="AGEJ01000008">
    <property type="protein sequence ID" value="EMD17310.1"/>
    <property type="molecule type" value="Genomic_DNA"/>
</dbReference>
<dbReference type="STRING" id="999415.HMPREF9943_00463"/>
<accession>M2Q331</accession>
<dbReference type="eggNOG" id="ENOG5033J2G">
    <property type="taxonomic scope" value="Bacteria"/>
</dbReference>
<dbReference type="AlphaFoldDB" id="M2Q331"/>
<evidence type="ECO:0008006" key="3">
    <source>
        <dbReference type="Google" id="ProtNLM"/>
    </source>
</evidence>
<dbReference type="InterPro" id="IPR023378">
    <property type="entry name" value="YheA/YmcA-like_dom_sf"/>
</dbReference>
<keyword evidence="2" id="KW-1185">Reference proteome</keyword>
<dbReference type="Gene3D" id="1.20.1500.10">
    <property type="entry name" value="YheA/YmcA-like"/>
    <property type="match status" value="1"/>
</dbReference>
<proteinExistence type="predicted"/>
<sequence>MTDDIAKRINTLLLEVPAVKEFQYYQNLLIKKGFDKKEDELKDMQKKLLKAKATNSYEYEELYAFYKKEYDHFINHPIVSNYMAYKEETNDYLLEIESIINNGLKID</sequence>
<dbReference type="Proteomes" id="UP000011758">
    <property type="component" value="Unassembled WGS sequence"/>
</dbReference>
<comment type="caution">
    <text evidence="1">The sequence shown here is derived from an EMBL/GenBank/DDBJ whole genome shotgun (WGS) entry which is preliminary data.</text>
</comment>
<gene>
    <name evidence="1" type="ORF">HMPREF9943_00463</name>
</gene>
<evidence type="ECO:0000313" key="1">
    <source>
        <dbReference type="EMBL" id="EMD17310.1"/>
    </source>
</evidence>
<dbReference type="RefSeq" id="WP_004801664.1">
    <property type="nucleotide sequence ID" value="NZ_KB446646.1"/>
</dbReference>
<reference evidence="1 2" key="1">
    <citation type="submission" date="2013-02" db="EMBL/GenBank/DDBJ databases">
        <title>The Genome Sequence of Lactobacillus catenaformis F0143.</title>
        <authorList>
            <consortium name="The Broad Institute Genome Sequencing Platform"/>
            <person name="Earl A."/>
            <person name="Ward D."/>
            <person name="Feldgarden M."/>
            <person name="Gevers D."/>
            <person name="Izard J."/>
            <person name="Blanton J.M."/>
            <person name="Mathney J."/>
            <person name="Dewhirst F.E."/>
            <person name="Young S.K."/>
            <person name="Zeng Q."/>
            <person name="Gargeya S."/>
            <person name="Fitzgerald M."/>
            <person name="Haas B."/>
            <person name="Abouelleil A."/>
            <person name="Alvarado L."/>
            <person name="Arachchi H.M."/>
            <person name="Berlin A."/>
            <person name="Chapman S.B."/>
            <person name="Gearin G."/>
            <person name="Goldberg J."/>
            <person name="Griggs A."/>
            <person name="Gujja S."/>
            <person name="Hansen M."/>
            <person name="Heiman D."/>
            <person name="Howarth C."/>
            <person name="Larimer J."/>
            <person name="Lui A."/>
            <person name="MacDonald P.J.P."/>
            <person name="McCowen C."/>
            <person name="Montmayeur A."/>
            <person name="Murphy C."/>
            <person name="Neiman D."/>
            <person name="Pearson M."/>
            <person name="Priest M."/>
            <person name="Roberts A."/>
            <person name="Saif S."/>
            <person name="Shea T."/>
            <person name="Sisk P."/>
            <person name="Stolte C."/>
            <person name="Sykes S."/>
            <person name="Wortman J."/>
            <person name="Nusbaum C."/>
            <person name="Birren B."/>
        </authorList>
    </citation>
    <scope>NUCLEOTIDE SEQUENCE [LARGE SCALE GENOMIC DNA]</scope>
    <source>
        <strain evidence="1 2">OT 569</strain>
    </source>
</reference>
<name>M2Q331_9FIRM</name>
<organism evidence="1 2">
    <name type="scientific">Eggerthia catenaformis OT 569 = DSM 20559</name>
    <dbReference type="NCBI Taxonomy" id="999415"/>
    <lineage>
        <taxon>Bacteria</taxon>
        <taxon>Bacillati</taxon>
        <taxon>Bacillota</taxon>
        <taxon>Erysipelotrichia</taxon>
        <taxon>Erysipelotrichales</taxon>
        <taxon>Coprobacillaceae</taxon>
        <taxon>Eggerthia</taxon>
    </lineage>
</organism>
<protein>
    <recommendedName>
        <fullName evidence="3">YlbF family regulator</fullName>
    </recommendedName>
</protein>